<dbReference type="EMBL" id="JAAAUQ010003010">
    <property type="protein sequence ID" value="KAF9119438.1"/>
    <property type="molecule type" value="Genomic_DNA"/>
</dbReference>
<organism evidence="1 2">
    <name type="scientific">Linnemannia schmuckeri</name>
    <dbReference type="NCBI Taxonomy" id="64567"/>
    <lineage>
        <taxon>Eukaryota</taxon>
        <taxon>Fungi</taxon>
        <taxon>Fungi incertae sedis</taxon>
        <taxon>Mucoromycota</taxon>
        <taxon>Mortierellomycotina</taxon>
        <taxon>Mortierellomycetes</taxon>
        <taxon>Mortierellales</taxon>
        <taxon>Mortierellaceae</taxon>
        <taxon>Linnemannia</taxon>
    </lineage>
</organism>
<sequence length="245" mass="28414">TEFVPDPRTPSDRLKYNFRAGDSIDVPHMGQTSKEFGRHGQDRRLFVTEQMLELWEDMRGDQEFTYRRVLSSPMDAELLDKDDENESALEVVKRFLGLNKDILTGAELEMLVNDYNSTRNISRNATSIIFRTILMSRDRKTLLLVNEHGKLFEKEPYVPDNFRSLVPLKPYHWWGGDAKGSRMIFAGTAHTKYEMNILDESYRPRSVDFVGPLSRHVFSKLLDTYPRLVAPVIREEVTATTNRVP</sequence>
<gene>
    <name evidence="1" type="ORF">BG015_006355</name>
</gene>
<keyword evidence="2" id="KW-1185">Reference proteome</keyword>
<accession>A0A9P5R1M7</accession>
<proteinExistence type="predicted"/>
<name>A0A9P5R1M7_9FUNG</name>
<reference evidence="1" key="1">
    <citation type="journal article" date="2020" name="Fungal Divers.">
        <title>Resolving the Mortierellaceae phylogeny through synthesis of multi-gene phylogenetics and phylogenomics.</title>
        <authorList>
            <person name="Vandepol N."/>
            <person name="Liber J."/>
            <person name="Desiro A."/>
            <person name="Na H."/>
            <person name="Kennedy M."/>
            <person name="Barry K."/>
            <person name="Grigoriev I.V."/>
            <person name="Miller A.N."/>
            <person name="O'Donnell K."/>
            <person name="Stajich J.E."/>
            <person name="Bonito G."/>
        </authorList>
    </citation>
    <scope>NUCLEOTIDE SEQUENCE</scope>
    <source>
        <strain evidence="1">NRRL 6426</strain>
    </source>
</reference>
<feature type="non-terminal residue" evidence="1">
    <location>
        <position position="1"/>
    </location>
</feature>
<comment type="caution">
    <text evidence="1">The sequence shown here is derived from an EMBL/GenBank/DDBJ whole genome shotgun (WGS) entry which is preliminary data.</text>
</comment>
<dbReference type="OrthoDB" id="2303713at2759"/>
<dbReference type="AlphaFoldDB" id="A0A9P5R1M7"/>
<dbReference type="Proteomes" id="UP000748756">
    <property type="component" value="Unassembled WGS sequence"/>
</dbReference>
<evidence type="ECO:0000313" key="1">
    <source>
        <dbReference type="EMBL" id="KAF9119438.1"/>
    </source>
</evidence>
<protein>
    <submittedName>
        <fullName evidence="1">Uncharacterized protein</fullName>
    </submittedName>
</protein>
<evidence type="ECO:0000313" key="2">
    <source>
        <dbReference type="Proteomes" id="UP000748756"/>
    </source>
</evidence>